<accession>A0A8J2PFL4</accession>
<gene>
    <name evidence="1" type="ORF">AFUS01_LOCUS37657</name>
</gene>
<keyword evidence="2" id="KW-1185">Reference proteome</keyword>
<evidence type="ECO:0000313" key="2">
    <source>
        <dbReference type="Proteomes" id="UP000708208"/>
    </source>
</evidence>
<name>A0A8J2PFL4_9HEXA</name>
<reference evidence="1" key="1">
    <citation type="submission" date="2021-06" db="EMBL/GenBank/DDBJ databases">
        <authorList>
            <person name="Hodson N. C."/>
            <person name="Mongue J. A."/>
            <person name="Jaron S. K."/>
        </authorList>
    </citation>
    <scope>NUCLEOTIDE SEQUENCE</scope>
</reference>
<evidence type="ECO:0000313" key="1">
    <source>
        <dbReference type="EMBL" id="CAG7827682.1"/>
    </source>
</evidence>
<organism evidence="1 2">
    <name type="scientific">Allacma fusca</name>
    <dbReference type="NCBI Taxonomy" id="39272"/>
    <lineage>
        <taxon>Eukaryota</taxon>
        <taxon>Metazoa</taxon>
        <taxon>Ecdysozoa</taxon>
        <taxon>Arthropoda</taxon>
        <taxon>Hexapoda</taxon>
        <taxon>Collembola</taxon>
        <taxon>Symphypleona</taxon>
        <taxon>Sminthuridae</taxon>
        <taxon>Allacma</taxon>
    </lineage>
</organism>
<dbReference type="AlphaFoldDB" id="A0A8J2PFL4"/>
<comment type="caution">
    <text evidence="1">The sequence shown here is derived from an EMBL/GenBank/DDBJ whole genome shotgun (WGS) entry which is preliminary data.</text>
</comment>
<dbReference type="EMBL" id="CAJVCH010544515">
    <property type="protein sequence ID" value="CAG7827682.1"/>
    <property type="molecule type" value="Genomic_DNA"/>
</dbReference>
<sequence>MLSDSESDWLRFIWTGLPTLQIRNLICRMELKEEQLHPKFDKRMNLGTNSIHFKGSFLFCHPYSWEESVNWEIIKKLTKTVTDWTQMQIPADEGLSEAVQCSVILGFYNCPSSWRQKSPTDPRTYAKVALLLKMVHFVVMMDDTTEGEVGKSTHSIYVLTVGNLVTQILQQDFESMEVLTSNELYHIVTQTSLQAAAYMRLLKDLAKDLKTNFGVTKELGKYFSRLTGYMFAMQSWCGCEDHSHLLNPYTQHHQRIFTGGARCVELAGFLPLRVNDIIGLEREWVEMRQFGKRVDNVVFHYMDASNCSFEQALTGGVNEHNLALKEFHDILEFSKSNLEFLYDLDAVFATSTFILGECVACSIQGQALMRRYSAGLEFTFEKD</sequence>
<proteinExistence type="predicted"/>
<protein>
    <submittedName>
        <fullName evidence="1">Uncharacterized protein</fullName>
    </submittedName>
</protein>
<dbReference type="Proteomes" id="UP000708208">
    <property type="component" value="Unassembled WGS sequence"/>
</dbReference>